<protein>
    <recommendedName>
        <fullName evidence="4">HTH-type transcriptional regulator</fullName>
    </recommendedName>
</protein>
<dbReference type="AlphaFoldDB" id="A0A2U9T0G3"/>
<sequence length="178" mass="20166">MSEAVELSPIARRFVLHWGEMGSRWGVNRTVAQIHALLFLSGRPMHAEEIAATLSVARSNVSTSLRELTNYNLVRTVHQLGDRRDHFETSRDVWELFRTVVRERKAREFDPTVAMLGDCMADPELAAEPPEVRARIAETLALMSALSAWGEEMLRLEPATLMKVMKLGSRIQKLLREG</sequence>
<dbReference type="GO" id="GO:0003677">
    <property type="term" value="F:DNA binding"/>
    <property type="evidence" value="ECO:0007669"/>
    <property type="project" value="UniProtKB-UniRule"/>
</dbReference>
<dbReference type="InterPro" id="IPR000835">
    <property type="entry name" value="HTH_MarR-typ"/>
</dbReference>
<dbReference type="Gene3D" id="1.10.10.10">
    <property type="entry name" value="Winged helix-like DNA-binding domain superfamily/Winged helix DNA-binding domain"/>
    <property type="match status" value="1"/>
</dbReference>
<dbReference type="PIRSF" id="PIRSF006707">
    <property type="entry name" value="MJ1563"/>
    <property type="match status" value="1"/>
</dbReference>
<evidence type="ECO:0000256" key="3">
    <source>
        <dbReference type="ARBA" id="ARBA00023163"/>
    </source>
</evidence>
<keyword evidence="7" id="KW-1185">Reference proteome</keyword>
<dbReference type="InterPro" id="IPR036390">
    <property type="entry name" value="WH_DNA-bd_sf"/>
</dbReference>
<gene>
    <name evidence="6" type="ORF">C9I47_0361</name>
</gene>
<dbReference type="PANTHER" id="PTHR38465">
    <property type="entry name" value="HTH-TYPE TRANSCRIPTIONAL REGULATOR MJ1563-RELATED"/>
    <property type="match status" value="1"/>
</dbReference>
<evidence type="ECO:0000256" key="1">
    <source>
        <dbReference type="ARBA" id="ARBA00023015"/>
    </source>
</evidence>
<name>A0A2U9T0G3_9GAMM</name>
<dbReference type="Proteomes" id="UP000249447">
    <property type="component" value="Chromosome"/>
</dbReference>
<dbReference type="OrthoDB" id="9792628at2"/>
<dbReference type="Pfam" id="PF12802">
    <property type="entry name" value="MarR_2"/>
    <property type="match status" value="1"/>
</dbReference>
<evidence type="ECO:0000256" key="2">
    <source>
        <dbReference type="ARBA" id="ARBA00023125"/>
    </source>
</evidence>
<feature type="domain" description="HTH marR-type" evidence="5">
    <location>
        <begin position="26"/>
        <end position="84"/>
    </location>
</feature>
<proteinExistence type="inferred from homology"/>
<reference evidence="6 7" key="1">
    <citation type="submission" date="2018-05" db="EMBL/GenBank/DDBJ databases">
        <title>The complete genome of Lysobacter maris HZ9B, a marine bacterium antagonistic against terrestrial plant pathogens.</title>
        <authorList>
            <person name="Zhang X.-Q."/>
        </authorList>
    </citation>
    <scope>NUCLEOTIDE SEQUENCE [LARGE SCALE GENOMIC DNA]</scope>
    <source>
        <strain evidence="6 7">HZ9B</strain>
    </source>
</reference>
<comment type="similarity">
    <text evidence="4">Belongs to the GbsR family.</text>
</comment>
<keyword evidence="2 4" id="KW-0238">DNA-binding</keyword>
<keyword evidence="1 4" id="KW-0805">Transcription regulation</keyword>
<dbReference type="GO" id="GO:0003700">
    <property type="term" value="F:DNA-binding transcription factor activity"/>
    <property type="evidence" value="ECO:0007669"/>
    <property type="project" value="InterPro"/>
</dbReference>
<dbReference type="InterPro" id="IPR036388">
    <property type="entry name" value="WH-like_DNA-bd_sf"/>
</dbReference>
<keyword evidence="3 4" id="KW-0804">Transcription</keyword>
<evidence type="ECO:0000313" key="7">
    <source>
        <dbReference type="Proteomes" id="UP000249447"/>
    </source>
</evidence>
<dbReference type="KEGG" id="lmb:C9I47_0361"/>
<dbReference type="EMBL" id="CP029843">
    <property type="protein sequence ID" value="AWV06086.1"/>
    <property type="molecule type" value="Genomic_DNA"/>
</dbReference>
<organism evidence="6 7">
    <name type="scientific">Marilutibacter maris</name>
    <dbReference type="NCBI Taxonomy" id="1605891"/>
    <lineage>
        <taxon>Bacteria</taxon>
        <taxon>Pseudomonadati</taxon>
        <taxon>Pseudomonadota</taxon>
        <taxon>Gammaproteobacteria</taxon>
        <taxon>Lysobacterales</taxon>
        <taxon>Lysobacteraceae</taxon>
        <taxon>Marilutibacter</taxon>
    </lineage>
</organism>
<evidence type="ECO:0000313" key="6">
    <source>
        <dbReference type="EMBL" id="AWV06086.1"/>
    </source>
</evidence>
<evidence type="ECO:0000259" key="5">
    <source>
        <dbReference type="Pfam" id="PF12802"/>
    </source>
</evidence>
<accession>A0A2U9T0G3</accession>
<evidence type="ECO:0000256" key="4">
    <source>
        <dbReference type="PIRNR" id="PIRNR006707"/>
    </source>
</evidence>
<dbReference type="PANTHER" id="PTHR38465:SF1">
    <property type="entry name" value="HTH-TYPE TRANSCRIPTIONAL REGULATOR MJ1563-RELATED"/>
    <property type="match status" value="1"/>
</dbReference>
<dbReference type="SUPFAM" id="SSF46785">
    <property type="entry name" value="Winged helix' DNA-binding domain"/>
    <property type="match status" value="1"/>
</dbReference>
<dbReference type="InterPro" id="IPR026282">
    <property type="entry name" value="MJ1563"/>
</dbReference>
<dbReference type="RefSeq" id="WP_111265264.1">
    <property type="nucleotide sequence ID" value="NZ_CP029843.1"/>
</dbReference>
<dbReference type="InterPro" id="IPR052362">
    <property type="entry name" value="HTH-GbsR_regulator"/>
</dbReference>